<feature type="transmembrane region" description="Helical" evidence="6">
    <location>
        <begin position="55"/>
        <end position="75"/>
    </location>
</feature>
<feature type="compositionally biased region" description="Polar residues" evidence="5">
    <location>
        <begin position="941"/>
        <end position="952"/>
    </location>
</feature>
<dbReference type="AlphaFoldDB" id="A0A8B6CA67"/>
<keyword evidence="8" id="KW-1185">Reference proteome</keyword>
<keyword evidence="3 6" id="KW-1133">Transmembrane helix</keyword>
<comment type="subcellular location">
    <subcellularLocation>
        <location evidence="1">Membrane</location>
        <topology evidence="1">Multi-pass membrane protein</topology>
    </subcellularLocation>
</comment>
<organism evidence="7 8">
    <name type="scientific">Mytilus galloprovincialis</name>
    <name type="common">Mediterranean mussel</name>
    <dbReference type="NCBI Taxonomy" id="29158"/>
    <lineage>
        <taxon>Eukaryota</taxon>
        <taxon>Metazoa</taxon>
        <taxon>Spiralia</taxon>
        <taxon>Lophotrochozoa</taxon>
        <taxon>Mollusca</taxon>
        <taxon>Bivalvia</taxon>
        <taxon>Autobranchia</taxon>
        <taxon>Pteriomorphia</taxon>
        <taxon>Mytilida</taxon>
        <taxon>Mytiloidea</taxon>
        <taxon>Mytilidae</taxon>
        <taxon>Mytilinae</taxon>
        <taxon>Mytilus</taxon>
    </lineage>
</organism>
<name>A0A8B6CA67_MYTGA</name>
<keyword evidence="4 6" id="KW-0472">Membrane</keyword>
<dbReference type="InterPro" id="IPR013762">
    <property type="entry name" value="Integrase-like_cat_sf"/>
</dbReference>
<evidence type="ECO:0000256" key="4">
    <source>
        <dbReference type="ARBA" id="ARBA00023136"/>
    </source>
</evidence>
<evidence type="ECO:0000256" key="2">
    <source>
        <dbReference type="ARBA" id="ARBA00022692"/>
    </source>
</evidence>
<dbReference type="GO" id="GO:0005886">
    <property type="term" value="C:plasma membrane"/>
    <property type="evidence" value="ECO:0007669"/>
    <property type="project" value="TreeGrafter"/>
</dbReference>
<comment type="caution">
    <text evidence="7">The sequence shown here is derived from an EMBL/GenBank/DDBJ whole genome shotgun (WGS) entry which is preliminary data.</text>
</comment>
<evidence type="ECO:0000313" key="8">
    <source>
        <dbReference type="Proteomes" id="UP000596742"/>
    </source>
</evidence>
<dbReference type="InterPro" id="IPR018499">
    <property type="entry name" value="Tetraspanin/Peripherin"/>
</dbReference>
<feature type="transmembrane region" description="Helical" evidence="6">
    <location>
        <begin position="95"/>
        <end position="117"/>
    </location>
</feature>
<feature type="non-terminal residue" evidence="7">
    <location>
        <position position="1"/>
    </location>
</feature>
<evidence type="ECO:0008006" key="9">
    <source>
        <dbReference type="Google" id="ProtNLM"/>
    </source>
</evidence>
<dbReference type="GO" id="GO:0015074">
    <property type="term" value="P:DNA integration"/>
    <property type="evidence" value="ECO:0007669"/>
    <property type="project" value="InterPro"/>
</dbReference>
<dbReference type="Gene3D" id="1.10.443.10">
    <property type="entry name" value="Intergrase catalytic core"/>
    <property type="match status" value="1"/>
</dbReference>
<dbReference type="Proteomes" id="UP000596742">
    <property type="component" value="Unassembled WGS sequence"/>
</dbReference>
<protein>
    <recommendedName>
        <fullName evidence="9">Tetraspanin</fullName>
    </recommendedName>
</protein>
<dbReference type="PANTHER" id="PTHR19282:SF544">
    <property type="entry name" value="TETRASPANIN"/>
    <property type="match status" value="1"/>
</dbReference>
<feature type="region of interest" description="Disordered" evidence="5">
    <location>
        <begin position="918"/>
        <end position="993"/>
    </location>
</feature>
<keyword evidence="2 6" id="KW-0812">Transmembrane</keyword>
<dbReference type="GO" id="GO:0003677">
    <property type="term" value="F:DNA binding"/>
    <property type="evidence" value="ECO:0007669"/>
    <property type="project" value="InterPro"/>
</dbReference>
<evidence type="ECO:0000256" key="1">
    <source>
        <dbReference type="ARBA" id="ARBA00004141"/>
    </source>
</evidence>
<dbReference type="Gene3D" id="1.10.1450.10">
    <property type="entry name" value="Tetraspanin"/>
    <property type="match status" value="1"/>
</dbReference>
<dbReference type="EMBL" id="UYJE01001442">
    <property type="protein sequence ID" value="VDI02230.1"/>
    <property type="molecule type" value="Genomic_DNA"/>
</dbReference>
<dbReference type="PRINTS" id="PR00259">
    <property type="entry name" value="TMFOUR"/>
</dbReference>
<sequence>MVAPQLNLGLHSLRSGGASAAAKSDVNERCIKRHGRWKSDLRYSKVYNAKEHPSLSGINTQMLCGLGVLGIGVWIRIDMVQFDELLGKSMVPIAAYILIAAGGVVLLISLVGCLGALKENRVLLGLYFTFMLFIFMMEAAAAVLGSLFYDQAKPFMSTYVESAMMTKYGDPHYELVTKSVDKLQQQFKCCGFEEPQDWDNATAFTSATVPVSCCRNQNQPSCNTAYNSTNIYDEGCPLPYFSQRRRFYTRNGENVKLNSAPKGFKSIEYDTMKLKYSVTRVRVDISKIDWIKKIIFHYQLEAKRYKRLGQLFTPNSNSNELKHLERIRMLKFWHDHSDVLNHTFVSFMLSIIYDKALYLTNEEYKAKFPERSNLDVQSVVERPHLYILGRSKSTNDEQLSFVAERVKDLMNLVQPTCIRGIQITDELRIFSGDGPARQFEAGQQQGGNFSCICGIQAEDHRNLHCAYNTTMKSLEERRQIFVKGLHCRNFPENSCPLSHLKKDDMADELEARGYNTNRKSKAELEQHLKNELKGIQRPPALMCHNPQNPADTINCSKYEVLACEPLHDITNIVQHIIMELPHHIQNSEVKKQLEKFSQSTIGEKNQIKGSDARLYAVKLAKFIQNLHQEKKIQNDVLNLSNALVEIINICYSGHDARNQRSVLRLHNQCFVFALACLKVIGSPQKMTARKFYGSHFHSLVIHAPETYRLLCLRSVVPEEEERTFGDIRSISKNTSNRQPEYVVDNAVMRFNAQQESHSVIESIQKQESVISQQAKFLDKKTNTTIKITDIIKNPYQFQCHLQRIPDFLLCGKGVWWSLSASSVIFHDTVDQDLNSNNPPLHNLRSTTLVEEQSYLLECWDEVLKRVEKSTIKIPVHKIKCYRNDQLVKTLYTDIFEDESSDEENTEIIHPIASAVIHNEEETINRTRSHETDESSEESESNDGMNTDTSSELENLEMLPIATPIIDDDCKDSEPIQPEDADLELPQICQSVNP</sequence>
<reference evidence="7" key="1">
    <citation type="submission" date="2018-11" db="EMBL/GenBank/DDBJ databases">
        <authorList>
            <person name="Alioto T."/>
            <person name="Alioto T."/>
        </authorList>
    </citation>
    <scope>NUCLEOTIDE SEQUENCE</scope>
</reference>
<dbReference type="SUPFAM" id="SSF48652">
    <property type="entry name" value="Tetraspanin"/>
    <property type="match status" value="1"/>
</dbReference>
<dbReference type="Pfam" id="PF00335">
    <property type="entry name" value="Tetraspanin"/>
    <property type="match status" value="1"/>
</dbReference>
<dbReference type="InterPro" id="IPR008952">
    <property type="entry name" value="Tetraspanin_EC2_sf"/>
</dbReference>
<evidence type="ECO:0000256" key="5">
    <source>
        <dbReference type="SAM" id="MobiDB-lite"/>
    </source>
</evidence>
<evidence type="ECO:0000313" key="7">
    <source>
        <dbReference type="EMBL" id="VDI02230.1"/>
    </source>
</evidence>
<dbReference type="OrthoDB" id="10033535at2759"/>
<dbReference type="GO" id="GO:0006310">
    <property type="term" value="P:DNA recombination"/>
    <property type="evidence" value="ECO:0007669"/>
    <property type="project" value="InterPro"/>
</dbReference>
<evidence type="ECO:0000256" key="6">
    <source>
        <dbReference type="SAM" id="Phobius"/>
    </source>
</evidence>
<proteinExistence type="predicted"/>
<feature type="transmembrane region" description="Helical" evidence="6">
    <location>
        <begin position="124"/>
        <end position="149"/>
    </location>
</feature>
<gene>
    <name evidence="7" type="ORF">MGAL_10B093300</name>
</gene>
<feature type="compositionally biased region" description="Basic and acidic residues" evidence="5">
    <location>
        <begin position="918"/>
        <end position="932"/>
    </location>
</feature>
<evidence type="ECO:0000256" key="3">
    <source>
        <dbReference type="ARBA" id="ARBA00022989"/>
    </source>
</evidence>
<accession>A0A8B6CA67</accession>
<dbReference type="PANTHER" id="PTHR19282">
    <property type="entry name" value="TETRASPANIN"/>
    <property type="match status" value="1"/>
</dbReference>
<feature type="compositionally biased region" description="Acidic residues" evidence="5">
    <location>
        <begin position="965"/>
        <end position="982"/>
    </location>
</feature>